<reference evidence="9 10" key="1">
    <citation type="journal article" date="2024" name="Nat. Commun.">
        <title>Phylogenomics reveals the evolutionary origins of lichenization in chlorophyte algae.</title>
        <authorList>
            <person name="Puginier C."/>
            <person name="Libourel C."/>
            <person name="Otte J."/>
            <person name="Skaloud P."/>
            <person name="Haon M."/>
            <person name="Grisel S."/>
            <person name="Petersen M."/>
            <person name="Berrin J.G."/>
            <person name="Delaux P.M."/>
            <person name="Dal Grande F."/>
            <person name="Keller J."/>
        </authorList>
    </citation>
    <scope>NUCLEOTIDE SEQUENCE [LARGE SCALE GENOMIC DNA]</scope>
    <source>
        <strain evidence="9 10">SAG 2523</strain>
    </source>
</reference>
<evidence type="ECO:0000256" key="5">
    <source>
        <dbReference type="ARBA" id="ARBA00023136"/>
    </source>
</evidence>
<keyword evidence="4 7" id="KW-1133">Transmembrane helix</keyword>
<dbReference type="AlphaFoldDB" id="A0AAW1S9N5"/>
<proteinExistence type="inferred from homology"/>
<feature type="transmembrane region" description="Helical" evidence="7">
    <location>
        <begin position="169"/>
        <end position="188"/>
    </location>
</feature>
<evidence type="ECO:0000256" key="1">
    <source>
        <dbReference type="ARBA" id="ARBA00004141"/>
    </source>
</evidence>
<protein>
    <recommendedName>
        <fullName evidence="8">Membrane insertase YidC/Oxa/ALB C-terminal domain-containing protein</fullName>
    </recommendedName>
</protein>
<evidence type="ECO:0000256" key="3">
    <source>
        <dbReference type="ARBA" id="ARBA00022692"/>
    </source>
</evidence>
<keyword evidence="5 7" id="KW-0472">Membrane</keyword>
<evidence type="ECO:0000256" key="6">
    <source>
        <dbReference type="RuleBase" id="RU003945"/>
    </source>
</evidence>
<feature type="transmembrane region" description="Helical" evidence="7">
    <location>
        <begin position="99"/>
        <end position="117"/>
    </location>
</feature>
<feature type="transmembrane region" description="Helical" evidence="7">
    <location>
        <begin position="137"/>
        <end position="157"/>
    </location>
</feature>
<dbReference type="NCBIfam" id="TIGR03592">
    <property type="entry name" value="yidC_oxa1_cterm"/>
    <property type="match status" value="1"/>
</dbReference>
<feature type="transmembrane region" description="Helical" evidence="7">
    <location>
        <begin position="16"/>
        <end position="36"/>
    </location>
</feature>
<evidence type="ECO:0000256" key="7">
    <source>
        <dbReference type="SAM" id="Phobius"/>
    </source>
</evidence>
<dbReference type="GO" id="GO:0032977">
    <property type="term" value="F:membrane insertase activity"/>
    <property type="evidence" value="ECO:0007669"/>
    <property type="project" value="InterPro"/>
</dbReference>
<evidence type="ECO:0000313" key="9">
    <source>
        <dbReference type="EMBL" id="KAK9842148.1"/>
    </source>
</evidence>
<sequence>MQSVLLGLHSVTGLPWWGTIALVTVGTRLVTAPLTLMQIRNTYRMTQARPEMEKIAAYMKSEGATNPAASSAAQERMAQVWAKYDCNPMKSLVGTLGQASVFMTFFFALKALAAAKVPSMVIGGTLWFTDLTSPDPYYGLPILTGAFMLAMVQLNAAEGMQGQSPAMVRNFKIGMSVLAVAIIPFSYLLPKSVFIYWITSNAMVALQNTALRIPAVKQYFKIPELKRADTQASFNAAASVVKTYQRSLASLGRTVASTAGPSSKSFALTPLPEGLHTQRWRLLTRYSSSPQGRHDRPKLMPLLPSSSLLPMIASVSQTWMKSLQPSAGVQDLQAGSQGHQAKLPAPRQHQQVPLMHLQALHLLSMTALSPQHSLSPDTASPQGD</sequence>
<accession>A0AAW1S9N5</accession>
<evidence type="ECO:0000256" key="2">
    <source>
        <dbReference type="ARBA" id="ARBA00010583"/>
    </source>
</evidence>
<feature type="domain" description="Membrane insertase YidC/Oxa/ALB C-terminal" evidence="8">
    <location>
        <begin position="16"/>
        <end position="210"/>
    </location>
</feature>
<dbReference type="CDD" id="cd20069">
    <property type="entry name" value="5TM_Oxa1-like"/>
    <property type="match status" value="1"/>
</dbReference>
<dbReference type="GO" id="GO:0032979">
    <property type="term" value="P:protein insertion into mitochondrial inner membrane from matrix"/>
    <property type="evidence" value="ECO:0007669"/>
    <property type="project" value="TreeGrafter"/>
</dbReference>
<keyword evidence="10" id="KW-1185">Reference proteome</keyword>
<dbReference type="Proteomes" id="UP001485043">
    <property type="component" value="Unassembled WGS sequence"/>
</dbReference>
<evidence type="ECO:0000313" key="10">
    <source>
        <dbReference type="Proteomes" id="UP001485043"/>
    </source>
</evidence>
<comment type="similarity">
    <text evidence="6">Belongs to the OXA1/ALB3/YidC family.</text>
</comment>
<comment type="caution">
    <text evidence="9">The sequence shown here is derived from an EMBL/GenBank/DDBJ whole genome shotgun (WGS) entry which is preliminary data.</text>
</comment>
<dbReference type="PANTHER" id="PTHR12428:SF34">
    <property type="entry name" value="MITOCHONDRIAL INNER MEMBRANE PROTEIN OXA1-LIKE"/>
    <property type="match status" value="1"/>
</dbReference>
<organism evidence="9 10">
    <name type="scientific">Apatococcus fuscideae</name>
    <dbReference type="NCBI Taxonomy" id="2026836"/>
    <lineage>
        <taxon>Eukaryota</taxon>
        <taxon>Viridiplantae</taxon>
        <taxon>Chlorophyta</taxon>
        <taxon>core chlorophytes</taxon>
        <taxon>Trebouxiophyceae</taxon>
        <taxon>Chlorellales</taxon>
        <taxon>Chlorellaceae</taxon>
        <taxon>Apatococcus</taxon>
    </lineage>
</organism>
<dbReference type="InterPro" id="IPR028055">
    <property type="entry name" value="YidC/Oxa/ALB_C"/>
</dbReference>
<dbReference type="EMBL" id="JALJOV010001735">
    <property type="protein sequence ID" value="KAK9842148.1"/>
    <property type="molecule type" value="Genomic_DNA"/>
</dbReference>
<dbReference type="Pfam" id="PF02096">
    <property type="entry name" value="60KD_IMP"/>
    <property type="match status" value="1"/>
</dbReference>
<keyword evidence="3 6" id="KW-0812">Transmembrane</keyword>
<dbReference type="PANTHER" id="PTHR12428">
    <property type="entry name" value="OXA1"/>
    <property type="match status" value="1"/>
</dbReference>
<comment type="subcellular location">
    <subcellularLocation>
        <location evidence="1 6">Membrane</location>
        <topology evidence="1 6">Multi-pass membrane protein</topology>
    </subcellularLocation>
</comment>
<comment type="similarity">
    <text evidence="2">Belongs to the OXA1/ALB3/YidC (TC 2.A.9.2) family.</text>
</comment>
<dbReference type="GO" id="GO:0005743">
    <property type="term" value="C:mitochondrial inner membrane"/>
    <property type="evidence" value="ECO:0007669"/>
    <property type="project" value="TreeGrafter"/>
</dbReference>
<evidence type="ECO:0000259" key="8">
    <source>
        <dbReference type="Pfam" id="PF02096"/>
    </source>
</evidence>
<name>A0AAW1S9N5_9CHLO</name>
<evidence type="ECO:0000256" key="4">
    <source>
        <dbReference type="ARBA" id="ARBA00022989"/>
    </source>
</evidence>
<dbReference type="InterPro" id="IPR001708">
    <property type="entry name" value="YidC/ALB3/OXA1/COX18"/>
</dbReference>
<gene>
    <name evidence="9" type="ORF">WJX84_012222</name>
</gene>